<dbReference type="EMBL" id="OVEO01000002">
    <property type="protein sequence ID" value="SPQ94146.1"/>
    <property type="molecule type" value="Genomic_DNA"/>
</dbReference>
<gene>
    <name evidence="2" type="ORF">PLBR_LOCUS1361</name>
</gene>
<evidence type="ECO:0000313" key="3">
    <source>
        <dbReference type="Proteomes" id="UP000290189"/>
    </source>
</evidence>
<reference evidence="2 3" key="1">
    <citation type="submission" date="2018-03" db="EMBL/GenBank/DDBJ databases">
        <authorList>
            <person name="Fogelqvist J."/>
        </authorList>
    </citation>
    <scope>NUCLEOTIDE SEQUENCE [LARGE SCALE GENOMIC DNA]</scope>
</reference>
<sequence length="645" mass="73056">MEPAPEHAQRPTDHDADHESAVHSDGAVSSFSLWTNQERRALHHMHKASLSRRPSMLSRAGSGRQLSQGDDDATTSLTKHASILFSMAEEERHVKTRFTGRRRSSRDATRSVDEVLYADAGEIRRRLDERRARFDADLQKQSTRSAFGTPSKTLVLRKVRRDIARTFLSHDRQRTGRIDKDTLQNVLVALGIVPRAAYAPGAGHTESRHRRTHAAVDKFWGILRLESTNPGMRVDDKVAFVPLYRYLVLIMFPALLSIMEQRASSTSAEAPPPHPVVAQLVSLASQVPPNVLPVGDSGPVSPVFDRPLNPYFFPVGHELVHSATTTRLTQAIVRRDATASEGGNDADDDDDDDDGEFHYRPTVLPYSARLARRRRESGRRRFTVQLQEEARAIRARRDAERLRVHETALRDCTFRPETAPPGRPRVVLHMQRDTRTRFDQLYRQGVRLVRNRRDPANNTAGDVAGSDEREPGHAAFHMKPIPADVVEERPLPRGYDDAVERTQRAYRQRLRQQDELGGLGQQFVERYDHRERVARRRAERGLPARSPRAIQAEDEQFRRRLIPSRTRADPLLYVDVGVGSHRTGRIAIYPDSKPTVLAGNFAKVFCLDRQSTQRLTRLLSDHCRRVQAPAARDADDDIIEPSPDA</sequence>
<keyword evidence="2" id="KW-0496">Mitochondrion</keyword>
<dbReference type="Proteomes" id="UP000290189">
    <property type="component" value="Unassembled WGS sequence"/>
</dbReference>
<organism evidence="2 3">
    <name type="scientific">Plasmodiophora brassicae</name>
    <name type="common">Clubroot disease agent</name>
    <dbReference type="NCBI Taxonomy" id="37360"/>
    <lineage>
        <taxon>Eukaryota</taxon>
        <taxon>Sar</taxon>
        <taxon>Rhizaria</taxon>
        <taxon>Endomyxa</taxon>
        <taxon>Phytomyxea</taxon>
        <taxon>Plasmodiophorida</taxon>
        <taxon>Plasmodiophoridae</taxon>
        <taxon>Plasmodiophora</taxon>
    </lineage>
</organism>
<evidence type="ECO:0000256" key="1">
    <source>
        <dbReference type="SAM" id="MobiDB-lite"/>
    </source>
</evidence>
<feature type="region of interest" description="Disordered" evidence="1">
    <location>
        <begin position="1"/>
        <end position="24"/>
    </location>
</feature>
<proteinExistence type="predicted"/>
<feature type="compositionally biased region" description="Polar residues" evidence="1">
    <location>
        <begin position="64"/>
        <end position="75"/>
    </location>
</feature>
<geneLocation type="mitochondrion" evidence="2"/>
<name>A0A3P3Y1T2_PLABS</name>
<accession>A0A3P3Y1T2</accession>
<dbReference type="PANTHER" id="PTHR38150:SF1">
    <property type="entry name" value="PFU DOMAIN-CONTAINING PROTEIN"/>
    <property type="match status" value="1"/>
</dbReference>
<feature type="compositionally biased region" description="Basic and acidic residues" evidence="1">
    <location>
        <begin position="1"/>
        <end position="22"/>
    </location>
</feature>
<feature type="region of interest" description="Disordered" evidence="1">
    <location>
        <begin position="336"/>
        <end position="359"/>
    </location>
</feature>
<evidence type="ECO:0000313" key="2">
    <source>
        <dbReference type="EMBL" id="SPQ94146.1"/>
    </source>
</evidence>
<dbReference type="AlphaFoldDB" id="A0A3P3Y1T2"/>
<feature type="region of interest" description="Disordered" evidence="1">
    <location>
        <begin position="44"/>
        <end position="75"/>
    </location>
</feature>
<protein>
    <recommendedName>
        <fullName evidence="4">EF-hand domain-containing protein</fullName>
    </recommendedName>
</protein>
<feature type="compositionally biased region" description="Acidic residues" evidence="1">
    <location>
        <begin position="344"/>
        <end position="355"/>
    </location>
</feature>
<evidence type="ECO:0008006" key="4">
    <source>
        <dbReference type="Google" id="ProtNLM"/>
    </source>
</evidence>
<dbReference type="PANTHER" id="PTHR38150">
    <property type="entry name" value="EF-HAND DOMAIN-CONTAINING PROTEIN"/>
    <property type="match status" value="1"/>
</dbReference>